<proteinExistence type="inferred from homology"/>
<dbReference type="Gene3D" id="1.10.3720.10">
    <property type="entry name" value="MetI-like"/>
    <property type="match status" value="1"/>
</dbReference>
<evidence type="ECO:0000256" key="7">
    <source>
        <dbReference type="RuleBase" id="RU363032"/>
    </source>
</evidence>
<accession>A0A7X0SGP9</accession>
<comment type="subcellular location">
    <subcellularLocation>
        <location evidence="1 7">Cell membrane</location>
        <topology evidence="1 7">Multi-pass membrane protein</topology>
    </subcellularLocation>
</comment>
<evidence type="ECO:0000256" key="2">
    <source>
        <dbReference type="ARBA" id="ARBA00022448"/>
    </source>
</evidence>
<evidence type="ECO:0000313" key="9">
    <source>
        <dbReference type="EMBL" id="MBB6729665.1"/>
    </source>
</evidence>
<gene>
    <name evidence="9" type="ORF">H7C18_01990</name>
</gene>
<keyword evidence="6 7" id="KW-0472">Membrane</keyword>
<keyword evidence="10" id="KW-1185">Reference proteome</keyword>
<feature type="transmembrane region" description="Helical" evidence="7">
    <location>
        <begin position="272"/>
        <end position="298"/>
    </location>
</feature>
<dbReference type="SUPFAM" id="SSF161098">
    <property type="entry name" value="MetI-like"/>
    <property type="match status" value="1"/>
</dbReference>
<dbReference type="Pfam" id="PF00528">
    <property type="entry name" value="BPD_transp_1"/>
    <property type="match status" value="1"/>
</dbReference>
<protein>
    <submittedName>
        <fullName evidence="9">ABC transporter permease</fullName>
    </submittedName>
</protein>
<keyword evidence="4 7" id="KW-0812">Transmembrane</keyword>
<dbReference type="Pfam" id="PF19300">
    <property type="entry name" value="BPD_transp_1_N"/>
    <property type="match status" value="1"/>
</dbReference>
<dbReference type="PROSITE" id="PS50928">
    <property type="entry name" value="ABC_TM1"/>
    <property type="match status" value="1"/>
</dbReference>
<comment type="caution">
    <text evidence="9">The sequence shown here is derived from an EMBL/GenBank/DDBJ whole genome shotgun (WGS) entry which is preliminary data.</text>
</comment>
<name>A0A7X0SGP9_9BACL</name>
<keyword evidence="2 7" id="KW-0813">Transport</keyword>
<dbReference type="PANTHER" id="PTHR43163">
    <property type="entry name" value="DIPEPTIDE TRANSPORT SYSTEM PERMEASE PROTEIN DPPB-RELATED"/>
    <property type="match status" value="1"/>
</dbReference>
<dbReference type="CDD" id="cd06261">
    <property type="entry name" value="TM_PBP2"/>
    <property type="match status" value="1"/>
</dbReference>
<feature type="transmembrane region" description="Helical" evidence="7">
    <location>
        <begin position="12"/>
        <end position="30"/>
    </location>
</feature>
<dbReference type="GO" id="GO:0055085">
    <property type="term" value="P:transmembrane transport"/>
    <property type="evidence" value="ECO:0007669"/>
    <property type="project" value="InterPro"/>
</dbReference>
<reference evidence="9 10" key="1">
    <citation type="submission" date="2020-08" db="EMBL/GenBank/DDBJ databases">
        <title>Cohnella phylogeny.</title>
        <authorList>
            <person name="Dunlap C."/>
        </authorList>
    </citation>
    <scope>NUCLEOTIDE SEQUENCE [LARGE SCALE GENOMIC DNA]</scope>
    <source>
        <strain evidence="9 10">CBP 2801</strain>
    </source>
</reference>
<organism evidence="9 10">
    <name type="scientific">Cohnella zeiphila</name>
    <dbReference type="NCBI Taxonomy" id="2761120"/>
    <lineage>
        <taxon>Bacteria</taxon>
        <taxon>Bacillati</taxon>
        <taxon>Bacillota</taxon>
        <taxon>Bacilli</taxon>
        <taxon>Bacillales</taxon>
        <taxon>Paenibacillaceae</taxon>
        <taxon>Cohnella</taxon>
    </lineage>
</organism>
<evidence type="ECO:0000259" key="8">
    <source>
        <dbReference type="PROSITE" id="PS50928"/>
    </source>
</evidence>
<dbReference type="GO" id="GO:0005886">
    <property type="term" value="C:plasma membrane"/>
    <property type="evidence" value="ECO:0007669"/>
    <property type="project" value="UniProtKB-SubCell"/>
</dbReference>
<sequence>MVRYWGGKLGSVLLSLFLLATATFFLMKAIPGDPFTAEKAVPPEIKAKLMSFYGLDKPVWEQYLIYLKKLVHLDLGMSMKSQYRTVSSIISDSFGFSFRLGIFAIVVSVIVGVGLGIVSAMHHRKLIDGTAMVLAVLGVSVPNFVLASLLQYVFGEELNWFNVAGLNGPLDYVLPVIALSSLPIAYIARLTRSTMLEVLTAEYIKTAKAKGLPNRVIILKHALRNAVLPVLTYLGPMTANIVTGSVIVEEIFGIPGLGQYFVDSVSNRDYTLIMGITLFYAVILMVARLLTDIAYGFVDPRIGFRSRKEVSR</sequence>
<feature type="transmembrane region" description="Helical" evidence="7">
    <location>
        <begin position="96"/>
        <end position="118"/>
    </location>
</feature>
<evidence type="ECO:0000256" key="5">
    <source>
        <dbReference type="ARBA" id="ARBA00022989"/>
    </source>
</evidence>
<dbReference type="InterPro" id="IPR000515">
    <property type="entry name" value="MetI-like"/>
</dbReference>
<dbReference type="EMBL" id="JACJVO010000002">
    <property type="protein sequence ID" value="MBB6729665.1"/>
    <property type="molecule type" value="Genomic_DNA"/>
</dbReference>
<evidence type="ECO:0000256" key="6">
    <source>
        <dbReference type="ARBA" id="ARBA00023136"/>
    </source>
</evidence>
<evidence type="ECO:0000256" key="4">
    <source>
        <dbReference type="ARBA" id="ARBA00022692"/>
    </source>
</evidence>
<feature type="transmembrane region" description="Helical" evidence="7">
    <location>
        <begin position="230"/>
        <end position="252"/>
    </location>
</feature>
<dbReference type="PANTHER" id="PTHR43163:SF6">
    <property type="entry name" value="DIPEPTIDE TRANSPORT SYSTEM PERMEASE PROTEIN DPPB-RELATED"/>
    <property type="match status" value="1"/>
</dbReference>
<dbReference type="InterPro" id="IPR035906">
    <property type="entry name" value="MetI-like_sf"/>
</dbReference>
<dbReference type="Proteomes" id="UP000564644">
    <property type="component" value="Unassembled WGS sequence"/>
</dbReference>
<feature type="domain" description="ABC transmembrane type-1" evidence="8">
    <location>
        <begin position="94"/>
        <end position="291"/>
    </location>
</feature>
<comment type="similarity">
    <text evidence="7">Belongs to the binding-protein-dependent transport system permease family.</text>
</comment>
<feature type="transmembrane region" description="Helical" evidence="7">
    <location>
        <begin position="130"/>
        <end position="152"/>
    </location>
</feature>
<dbReference type="RefSeq" id="WP_185127335.1">
    <property type="nucleotide sequence ID" value="NZ_JACJVO010000002.1"/>
</dbReference>
<evidence type="ECO:0000313" key="10">
    <source>
        <dbReference type="Proteomes" id="UP000564644"/>
    </source>
</evidence>
<dbReference type="AlphaFoldDB" id="A0A7X0SGP9"/>
<keyword evidence="5 7" id="KW-1133">Transmembrane helix</keyword>
<feature type="transmembrane region" description="Helical" evidence="7">
    <location>
        <begin position="172"/>
        <end position="188"/>
    </location>
</feature>
<keyword evidence="3" id="KW-1003">Cell membrane</keyword>
<evidence type="ECO:0000256" key="1">
    <source>
        <dbReference type="ARBA" id="ARBA00004651"/>
    </source>
</evidence>
<dbReference type="InterPro" id="IPR045621">
    <property type="entry name" value="BPD_transp_1_N"/>
</dbReference>
<evidence type="ECO:0000256" key="3">
    <source>
        <dbReference type="ARBA" id="ARBA00022475"/>
    </source>
</evidence>